<organism evidence="1 2">
    <name type="scientific">Dictyobacter alpinus</name>
    <dbReference type="NCBI Taxonomy" id="2014873"/>
    <lineage>
        <taxon>Bacteria</taxon>
        <taxon>Bacillati</taxon>
        <taxon>Chloroflexota</taxon>
        <taxon>Ktedonobacteria</taxon>
        <taxon>Ktedonobacterales</taxon>
        <taxon>Dictyobacteraceae</taxon>
        <taxon>Dictyobacter</taxon>
    </lineage>
</organism>
<sequence length="83" mass="9796">MPKDYLIFIHGVYTRGNPRSVSYADRLFQSVQEQVERRNPSRTLVKIPLYWGDLNESEEEKLKKAFASSPHWSKFHPGPGQYW</sequence>
<proteinExistence type="predicted"/>
<accession>A0A402BIN5</accession>
<evidence type="ECO:0000313" key="2">
    <source>
        <dbReference type="Proteomes" id="UP000287171"/>
    </source>
</evidence>
<dbReference type="EMBL" id="BIFT01000002">
    <property type="protein sequence ID" value="GCE31186.1"/>
    <property type="molecule type" value="Genomic_DNA"/>
</dbReference>
<evidence type="ECO:0000313" key="1">
    <source>
        <dbReference type="EMBL" id="GCE31186.1"/>
    </source>
</evidence>
<dbReference type="Proteomes" id="UP000287171">
    <property type="component" value="Unassembled WGS sequence"/>
</dbReference>
<name>A0A402BIN5_9CHLR</name>
<reference evidence="2" key="1">
    <citation type="submission" date="2018-12" db="EMBL/GenBank/DDBJ databases">
        <title>Tengunoibacter tsumagoiensis gen. nov., sp. nov., Dictyobacter kobayashii sp. nov., D. alpinus sp. nov., and D. joshuensis sp. nov. and description of Dictyobacteraceae fam. nov. within the order Ktedonobacterales isolated from Tengu-no-mugimeshi.</title>
        <authorList>
            <person name="Wang C.M."/>
            <person name="Zheng Y."/>
            <person name="Sakai Y."/>
            <person name="Toyoda A."/>
            <person name="Minakuchi Y."/>
            <person name="Abe K."/>
            <person name="Yokota A."/>
            <person name="Yabe S."/>
        </authorList>
    </citation>
    <scope>NUCLEOTIDE SEQUENCE [LARGE SCALE GENOMIC DNA]</scope>
    <source>
        <strain evidence="2">Uno16</strain>
    </source>
</reference>
<dbReference type="AlphaFoldDB" id="A0A402BIN5"/>
<comment type="caution">
    <text evidence="1">The sequence shown here is derived from an EMBL/GenBank/DDBJ whole genome shotgun (WGS) entry which is preliminary data.</text>
</comment>
<gene>
    <name evidence="1" type="ORF">KDA_66700</name>
</gene>
<protein>
    <submittedName>
        <fullName evidence="1">Uncharacterized protein</fullName>
    </submittedName>
</protein>
<keyword evidence="2" id="KW-1185">Reference proteome</keyword>